<dbReference type="GO" id="GO:0044718">
    <property type="term" value="P:siderophore transmembrane transport"/>
    <property type="evidence" value="ECO:0007669"/>
    <property type="project" value="TreeGrafter"/>
</dbReference>
<comment type="subcellular location">
    <subcellularLocation>
        <location evidence="1 11">Cell outer membrane</location>
        <topology evidence="1 11">Multi-pass membrane protein</topology>
    </subcellularLocation>
</comment>
<feature type="domain" description="TonB-dependent receptor-like beta-barrel" evidence="16">
    <location>
        <begin position="768"/>
        <end position="1179"/>
    </location>
</feature>
<evidence type="ECO:0000256" key="11">
    <source>
        <dbReference type="PROSITE-ProRule" id="PRU01360"/>
    </source>
</evidence>
<feature type="short sequence motif" description="TonB C-terminal box" evidence="13">
    <location>
        <begin position="1191"/>
        <end position="1208"/>
    </location>
</feature>
<dbReference type="Proteomes" id="UP000626795">
    <property type="component" value="Unassembled WGS sequence"/>
</dbReference>
<dbReference type="PANTHER" id="PTHR30069:SF41">
    <property type="entry name" value="HEME_HEMOPEXIN UTILIZATION PROTEIN C"/>
    <property type="match status" value="1"/>
</dbReference>
<evidence type="ECO:0000256" key="10">
    <source>
        <dbReference type="ARBA" id="ARBA00023237"/>
    </source>
</evidence>
<protein>
    <submittedName>
        <fullName evidence="18">TonB-dependent receptor</fullName>
    </submittedName>
</protein>
<evidence type="ECO:0000256" key="5">
    <source>
        <dbReference type="ARBA" id="ARBA00022692"/>
    </source>
</evidence>
<keyword evidence="6 15" id="KW-0732">Signal</keyword>
<keyword evidence="10 11" id="KW-0998">Cell outer membrane</keyword>
<dbReference type="PROSITE" id="PS52016">
    <property type="entry name" value="TONB_DEPENDENT_REC_3"/>
    <property type="match status" value="1"/>
</dbReference>
<dbReference type="GO" id="GO:0015344">
    <property type="term" value="F:siderophore uptake transmembrane transporter activity"/>
    <property type="evidence" value="ECO:0007669"/>
    <property type="project" value="TreeGrafter"/>
</dbReference>
<dbReference type="AlphaFoldDB" id="A0A9X9SMI3"/>
<evidence type="ECO:0000313" key="19">
    <source>
        <dbReference type="Proteomes" id="UP000626795"/>
    </source>
</evidence>
<dbReference type="PROSITE" id="PS00430">
    <property type="entry name" value="TONB_DEPENDENT_REC_1"/>
    <property type="match status" value="1"/>
</dbReference>
<keyword evidence="3 11" id="KW-0813">Transport</keyword>
<dbReference type="InterPro" id="IPR036942">
    <property type="entry name" value="Beta-barrel_TonB_sf"/>
</dbReference>
<dbReference type="PROSITE" id="PS01156">
    <property type="entry name" value="TONB_DEPENDENT_REC_2"/>
    <property type="match status" value="1"/>
</dbReference>
<evidence type="ECO:0000256" key="9">
    <source>
        <dbReference type="ARBA" id="ARBA00023170"/>
    </source>
</evidence>
<dbReference type="SUPFAM" id="SSF56935">
    <property type="entry name" value="Porins"/>
    <property type="match status" value="1"/>
</dbReference>
<keyword evidence="7 12" id="KW-0798">TonB box</keyword>
<evidence type="ECO:0000256" key="8">
    <source>
        <dbReference type="ARBA" id="ARBA00023136"/>
    </source>
</evidence>
<dbReference type="Pfam" id="PF07715">
    <property type="entry name" value="Plug"/>
    <property type="match status" value="1"/>
</dbReference>
<feature type="signal peptide" evidence="15">
    <location>
        <begin position="1"/>
        <end position="25"/>
    </location>
</feature>
<comment type="caution">
    <text evidence="18">The sequence shown here is derived from an EMBL/GenBank/DDBJ whole genome shotgun (WGS) entry which is preliminary data.</text>
</comment>
<dbReference type="InterPro" id="IPR010917">
    <property type="entry name" value="TonB_rcpt_CS"/>
</dbReference>
<evidence type="ECO:0000256" key="4">
    <source>
        <dbReference type="ARBA" id="ARBA00022452"/>
    </source>
</evidence>
<dbReference type="Gene3D" id="2.40.170.20">
    <property type="entry name" value="TonB-dependent receptor, beta-barrel domain"/>
    <property type="match status" value="2"/>
</dbReference>
<dbReference type="InterPro" id="IPR039426">
    <property type="entry name" value="TonB-dep_rcpt-like"/>
</dbReference>
<evidence type="ECO:0000259" key="16">
    <source>
        <dbReference type="Pfam" id="PF00593"/>
    </source>
</evidence>
<evidence type="ECO:0000256" key="13">
    <source>
        <dbReference type="PROSITE-ProRule" id="PRU10144"/>
    </source>
</evidence>
<evidence type="ECO:0000256" key="2">
    <source>
        <dbReference type="ARBA" id="ARBA00009810"/>
    </source>
</evidence>
<evidence type="ECO:0000256" key="3">
    <source>
        <dbReference type="ARBA" id="ARBA00022448"/>
    </source>
</evidence>
<dbReference type="Pfam" id="PF00593">
    <property type="entry name" value="TonB_dep_Rec_b-barrel"/>
    <property type="match status" value="1"/>
</dbReference>
<keyword evidence="5 11" id="KW-0812">Transmembrane</keyword>
<keyword evidence="4 11" id="KW-1134">Transmembrane beta strand</keyword>
<dbReference type="EMBL" id="CABFLZ010000011">
    <property type="protein sequence ID" value="VTY04410.1"/>
    <property type="molecule type" value="Genomic_DNA"/>
</dbReference>
<dbReference type="InterPro" id="IPR000531">
    <property type="entry name" value="Beta-barrel_TonB"/>
</dbReference>
<dbReference type="RefSeq" id="WP_204788110.1">
    <property type="nucleotide sequence ID" value="NZ_CABFLZ010000011.1"/>
</dbReference>
<gene>
    <name evidence="18" type="ORF">ONOEEDHL_00055</name>
</gene>
<evidence type="ECO:0000256" key="12">
    <source>
        <dbReference type="PROSITE-ProRule" id="PRU10143"/>
    </source>
</evidence>
<evidence type="ECO:0000256" key="7">
    <source>
        <dbReference type="ARBA" id="ARBA00023077"/>
    </source>
</evidence>
<dbReference type="InterPro" id="IPR037066">
    <property type="entry name" value="Plug_dom_sf"/>
</dbReference>
<evidence type="ECO:0000256" key="14">
    <source>
        <dbReference type="RuleBase" id="RU003357"/>
    </source>
</evidence>
<dbReference type="Gene3D" id="2.170.130.10">
    <property type="entry name" value="TonB-dependent receptor, plug domain"/>
    <property type="match status" value="1"/>
</dbReference>
<dbReference type="PANTHER" id="PTHR30069">
    <property type="entry name" value="TONB-DEPENDENT OUTER MEMBRANE RECEPTOR"/>
    <property type="match status" value="1"/>
</dbReference>
<dbReference type="InterPro" id="IPR010916">
    <property type="entry name" value="TonB_box_CS"/>
</dbReference>
<proteinExistence type="inferred from homology"/>
<organism evidence="18 19">
    <name type="scientific">Neisseria subflava</name>
    <dbReference type="NCBI Taxonomy" id="28449"/>
    <lineage>
        <taxon>Bacteria</taxon>
        <taxon>Pseudomonadati</taxon>
        <taxon>Pseudomonadota</taxon>
        <taxon>Betaproteobacteria</taxon>
        <taxon>Neisseriales</taxon>
        <taxon>Neisseriaceae</taxon>
        <taxon>Neisseria</taxon>
    </lineage>
</organism>
<keyword evidence="9 18" id="KW-0675">Receptor</keyword>
<dbReference type="GO" id="GO:0009279">
    <property type="term" value="C:cell outer membrane"/>
    <property type="evidence" value="ECO:0007669"/>
    <property type="project" value="UniProtKB-SubCell"/>
</dbReference>
<evidence type="ECO:0000313" key="18">
    <source>
        <dbReference type="EMBL" id="VTY04410.1"/>
    </source>
</evidence>
<name>A0A9X9SMI3_NEISU</name>
<evidence type="ECO:0000256" key="15">
    <source>
        <dbReference type="SAM" id="SignalP"/>
    </source>
</evidence>
<keyword evidence="8 11" id="KW-0472">Membrane</keyword>
<dbReference type="InterPro" id="IPR012910">
    <property type="entry name" value="Plug_dom"/>
</dbReference>
<accession>A0A9X9SMI3</accession>
<evidence type="ECO:0000256" key="6">
    <source>
        <dbReference type="ARBA" id="ARBA00022729"/>
    </source>
</evidence>
<feature type="domain" description="TonB-dependent receptor plug" evidence="17">
    <location>
        <begin position="68"/>
        <end position="169"/>
    </location>
</feature>
<evidence type="ECO:0000256" key="1">
    <source>
        <dbReference type="ARBA" id="ARBA00004571"/>
    </source>
</evidence>
<reference evidence="18" key="1">
    <citation type="submission" date="2019-05" db="EMBL/GenBank/DDBJ databases">
        <authorList>
            <person name="Hibberd M."/>
        </authorList>
    </citation>
    <scope>NUCLEOTIDE SEQUENCE</scope>
    <source>
        <strain evidence="18">Neisseria_subflava_BgEED23</strain>
    </source>
</reference>
<sequence length="1208" mass="137125">MSAFTPKPKIIILSLASAFSTLTVANVIETSAQPEQYQELDTVVVSGKRTNDQKGADDIYYKNVSNAYVGKEYLERYRVQSAGDVLKGLNGVYNMNTRTAGGAITPNIRGITGKGRIPVTVDGTEQTIDVWMNNYGVGDRNYLDPALFRSIAVEKSPSMTRGVKSGVGGAMSIRTIEPSDIIPEGKNWGIEVKTEFSGNTVAQKNDLRQFLGRDYRTLSPIGATADGVSGMPDVLTGYTGKPSPTALLLDEGIAGTKYAGGKSHTNFKDDRQLMLSAAFKTDITDGLAAYSHRQKGNYYAGKRGYQSYLNNPIYGADACYDQYPDKSWREKDMLCKSSASLVPNMAVLFRPGEEIMNSHTDTKTLLLKNNWYLPDNQKISLQYMDNKIGFGEINPLITAWILGFAEQSLDEPAQQAPGIGTKIDSKTYKIGYEWKPQNNKWIDLQADMWRVKTDSNRHQSGGPVVGVITPDYEYDLWYWCNIRKKPSPNLRGESCESAMASNTYGSARTHEEVLRMIEDTPDKIARKLAEYDENNRAITDRWMGHTGGYYAITPADKNVMTDQTNQIGKMMNLAELKQKLNQERYYIEHPDRIIVPGARQRTDVVRNGFNLSNRFRLSDKLSLTLAADYQRETLEERTDTADSNDLMNTFGVLTRMAALGGPQSAKKREWGANLVFDWKPTSRLNIQAGVRYQNYKGNNIELARQRAARNPWYQYGLGSDSYVTGLMMPYYELADEEDITDSRRMEQIFNRDNNTYDEDPEYQRLNRRFKEKNGYDYHPGDTFVDNTRFYQKVDGSLIQSHQADKNNDVLYVLRRKQIVPMVAGKFDHGKVQITPEMYRERVNNPQGKSGSYRRYYPGSHMGFGFNSVEETTVRMANENQIPSETSNDQVLKYGDLYNRTAWIRHQFSEAERWRMPQEQRAHSWAPMLSVSYDLADNHRLFVRYARMSRFPSLYELTAATGSGGLYGSQTVAEYSLKPEKSTNWEVGYNFNFAPHFAKLRQGDIRLTYYSNKIKNQIDTSNMDGGMIQYDKAISKGVELQSRLDSGRFFASFGGTYRLKHMVCDKGIAFKFDYYLQRVPECLEGGFGLSRFFQSLQPKYSLTLDVGTRFFNEKLELGMRAIHHSKAERKNYDKLIADGAGQVYERNGKPYGWHAATLLDAYARYRIGKHIDLNFGVTNLANRYYLDPMSSTPVPGPGRTITFGIKGRF</sequence>
<keyword evidence="19" id="KW-1185">Reference proteome</keyword>
<comment type="similarity">
    <text evidence="2 11 14">Belongs to the TonB-dependent receptor family.</text>
</comment>
<evidence type="ECO:0000259" key="17">
    <source>
        <dbReference type="Pfam" id="PF07715"/>
    </source>
</evidence>
<feature type="short sequence motif" description="TonB box" evidence="12">
    <location>
        <begin position="42"/>
        <end position="48"/>
    </location>
</feature>
<feature type="chain" id="PRO_5040986730" evidence="15">
    <location>
        <begin position="26"/>
        <end position="1208"/>
    </location>
</feature>